<evidence type="ECO:0000313" key="1">
    <source>
        <dbReference type="EMBL" id="TFK76228.1"/>
    </source>
</evidence>
<gene>
    <name evidence="1" type="ORF">BDN72DRAFT_830775</name>
</gene>
<dbReference type="EMBL" id="ML208260">
    <property type="protein sequence ID" value="TFK76228.1"/>
    <property type="molecule type" value="Genomic_DNA"/>
</dbReference>
<name>A0ACD3BDR0_9AGAR</name>
<sequence length="63" mass="6971">MCSHVLSLDLITTSSQMHRTRTHESLNAYSDGGGARGVITNVDVIDQTRYRENGEHRCGNLVP</sequence>
<keyword evidence="2" id="KW-1185">Reference proteome</keyword>
<dbReference type="Proteomes" id="UP000308600">
    <property type="component" value="Unassembled WGS sequence"/>
</dbReference>
<proteinExistence type="predicted"/>
<accession>A0ACD3BDR0</accession>
<reference evidence="1 2" key="1">
    <citation type="journal article" date="2019" name="Nat. Ecol. Evol.">
        <title>Megaphylogeny resolves global patterns of mushroom evolution.</title>
        <authorList>
            <person name="Varga T."/>
            <person name="Krizsan K."/>
            <person name="Foldi C."/>
            <person name="Dima B."/>
            <person name="Sanchez-Garcia M."/>
            <person name="Sanchez-Ramirez S."/>
            <person name="Szollosi G.J."/>
            <person name="Szarkandi J.G."/>
            <person name="Papp V."/>
            <person name="Albert L."/>
            <person name="Andreopoulos W."/>
            <person name="Angelini C."/>
            <person name="Antonin V."/>
            <person name="Barry K.W."/>
            <person name="Bougher N.L."/>
            <person name="Buchanan P."/>
            <person name="Buyck B."/>
            <person name="Bense V."/>
            <person name="Catcheside P."/>
            <person name="Chovatia M."/>
            <person name="Cooper J."/>
            <person name="Damon W."/>
            <person name="Desjardin D."/>
            <person name="Finy P."/>
            <person name="Geml J."/>
            <person name="Haridas S."/>
            <person name="Hughes K."/>
            <person name="Justo A."/>
            <person name="Karasinski D."/>
            <person name="Kautmanova I."/>
            <person name="Kiss B."/>
            <person name="Kocsube S."/>
            <person name="Kotiranta H."/>
            <person name="LaButti K.M."/>
            <person name="Lechner B.E."/>
            <person name="Liimatainen K."/>
            <person name="Lipzen A."/>
            <person name="Lukacs Z."/>
            <person name="Mihaltcheva S."/>
            <person name="Morgado L.N."/>
            <person name="Niskanen T."/>
            <person name="Noordeloos M.E."/>
            <person name="Ohm R.A."/>
            <person name="Ortiz-Santana B."/>
            <person name="Ovrebo C."/>
            <person name="Racz N."/>
            <person name="Riley R."/>
            <person name="Savchenko A."/>
            <person name="Shiryaev A."/>
            <person name="Soop K."/>
            <person name="Spirin V."/>
            <person name="Szebenyi C."/>
            <person name="Tomsovsky M."/>
            <person name="Tulloss R.E."/>
            <person name="Uehling J."/>
            <person name="Grigoriev I.V."/>
            <person name="Vagvolgyi C."/>
            <person name="Papp T."/>
            <person name="Martin F.M."/>
            <person name="Miettinen O."/>
            <person name="Hibbett D.S."/>
            <person name="Nagy L.G."/>
        </authorList>
    </citation>
    <scope>NUCLEOTIDE SEQUENCE [LARGE SCALE GENOMIC DNA]</scope>
    <source>
        <strain evidence="1 2">NL-1719</strain>
    </source>
</reference>
<evidence type="ECO:0000313" key="2">
    <source>
        <dbReference type="Proteomes" id="UP000308600"/>
    </source>
</evidence>
<organism evidence="1 2">
    <name type="scientific">Pluteus cervinus</name>
    <dbReference type="NCBI Taxonomy" id="181527"/>
    <lineage>
        <taxon>Eukaryota</taxon>
        <taxon>Fungi</taxon>
        <taxon>Dikarya</taxon>
        <taxon>Basidiomycota</taxon>
        <taxon>Agaricomycotina</taxon>
        <taxon>Agaricomycetes</taxon>
        <taxon>Agaricomycetidae</taxon>
        <taxon>Agaricales</taxon>
        <taxon>Pluteineae</taxon>
        <taxon>Pluteaceae</taxon>
        <taxon>Pluteus</taxon>
    </lineage>
</organism>
<protein>
    <submittedName>
        <fullName evidence="1">Uncharacterized protein</fullName>
    </submittedName>
</protein>